<comment type="pathway">
    <text evidence="1">Mycotoxin biosynthesis.</text>
</comment>
<dbReference type="InterPro" id="IPR021765">
    <property type="entry name" value="UstYa-like"/>
</dbReference>
<evidence type="ECO:0000256" key="3">
    <source>
        <dbReference type="SAM" id="Phobius"/>
    </source>
</evidence>
<keyword evidence="3" id="KW-0472">Membrane</keyword>
<evidence type="ECO:0000256" key="1">
    <source>
        <dbReference type="ARBA" id="ARBA00004685"/>
    </source>
</evidence>
<organism evidence="4 5">
    <name type="scientific">Colletotrichum salicis</name>
    <dbReference type="NCBI Taxonomy" id="1209931"/>
    <lineage>
        <taxon>Eukaryota</taxon>
        <taxon>Fungi</taxon>
        <taxon>Dikarya</taxon>
        <taxon>Ascomycota</taxon>
        <taxon>Pezizomycotina</taxon>
        <taxon>Sordariomycetes</taxon>
        <taxon>Hypocreomycetidae</taxon>
        <taxon>Glomerellales</taxon>
        <taxon>Glomerellaceae</taxon>
        <taxon>Colletotrichum</taxon>
        <taxon>Colletotrichum acutatum species complex</taxon>
    </lineage>
</organism>
<evidence type="ECO:0008006" key="6">
    <source>
        <dbReference type="Google" id="ProtNLM"/>
    </source>
</evidence>
<proteinExistence type="inferred from homology"/>
<gene>
    <name evidence="4" type="ORF">CSAL01_07685</name>
</gene>
<keyword evidence="3" id="KW-1133">Transmembrane helix</keyword>
<evidence type="ECO:0000256" key="2">
    <source>
        <dbReference type="ARBA" id="ARBA00035112"/>
    </source>
</evidence>
<evidence type="ECO:0000313" key="4">
    <source>
        <dbReference type="EMBL" id="KXH53735.1"/>
    </source>
</evidence>
<dbReference type="PANTHER" id="PTHR33365">
    <property type="entry name" value="YALI0B05434P"/>
    <property type="match status" value="1"/>
</dbReference>
<dbReference type="STRING" id="1209931.A0A135U028"/>
<name>A0A135U028_9PEZI</name>
<keyword evidence="3" id="KW-0812">Transmembrane</keyword>
<accession>A0A135U028</accession>
<keyword evidence="5" id="KW-1185">Reference proteome</keyword>
<dbReference type="AlphaFoldDB" id="A0A135U028"/>
<dbReference type="Pfam" id="PF11807">
    <property type="entry name" value="UstYa"/>
    <property type="match status" value="1"/>
</dbReference>
<dbReference type="GO" id="GO:0043386">
    <property type="term" value="P:mycotoxin biosynthetic process"/>
    <property type="evidence" value="ECO:0007669"/>
    <property type="project" value="InterPro"/>
</dbReference>
<dbReference type="OrthoDB" id="4818797at2759"/>
<dbReference type="PANTHER" id="PTHR33365:SF4">
    <property type="entry name" value="CYCLOCHLOROTINE BIOSYNTHESIS PROTEIN O"/>
    <property type="match status" value="1"/>
</dbReference>
<evidence type="ECO:0000313" key="5">
    <source>
        <dbReference type="Proteomes" id="UP000070121"/>
    </source>
</evidence>
<dbReference type="Proteomes" id="UP000070121">
    <property type="component" value="Unassembled WGS sequence"/>
</dbReference>
<dbReference type="EMBL" id="JFFI01001825">
    <property type="protein sequence ID" value="KXH53735.1"/>
    <property type="molecule type" value="Genomic_DNA"/>
</dbReference>
<comment type="similarity">
    <text evidence="2">Belongs to the ustYa family.</text>
</comment>
<comment type="caution">
    <text evidence="4">The sequence shown here is derived from an EMBL/GenBank/DDBJ whole genome shotgun (WGS) entry which is preliminary data.</text>
</comment>
<reference evidence="4 5" key="1">
    <citation type="submission" date="2014-02" db="EMBL/GenBank/DDBJ databases">
        <title>The genome sequence of Colletotrichum salicis CBS 607.94.</title>
        <authorList>
            <person name="Baroncelli R."/>
            <person name="Thon M.R."/>
        </authorList>
    </citation>
    <scope>NUCLEOTIDE SEQUENCE [LARGE SCALE GENOMIC DNA]</scope>
    <source>
        <strain evidence="4 5">CBS 607.94</strain>
    </source>
</reference>
<sequence>MNFFRANKSTQYVSVEESSECSEDQLPLRRRTSSPTVSVFRSYYFTSLLLFATFPVLVIALFVLHTRLEGARIDSGFLKGFPTELEPIKGVLASETVIEGQPQYVGPPSPEIDAAWKRLLKGQYMNLVGSEASSMVGRTWKDDHGNYEVALDVMHTLHCVNKVRMALDPDYYKEEESPRIHRMHVDHCLDYLRQTVQCHGDLTPMVFSWSDDAGRVIADWKEPHTCRNFDRVRSWAKDHFRP</sequence>
<feature type="transmembrane region" description="Helical" evidence="3">
    <location>
        <begin position="43"/>
        <end position="64"/>
    </location>
</feature>
<protein>
    <recommendedName>
        <fullName evidence="6">Tat pathway signal sequence</fullName>
    </recommendedName>
</protein>